<name>A0A3R7P845_PENVA</name>
<proteinExistence type="inferred from homology"/>
<evidence type="ECO:0000256" key="6">
    <source>
        <dbReference type="ARBA" id="ARBA00022989"/>
    </source>
</evidence>
<feature type="transmembrane region" description="Helical" evidence="9">
    <location>
        <begin position="444"/>
        <end position="464"/>
    </location>
</feature>
<dbReference type="InterPro" id="IPR018732">
    <property type="entry name" value="Dpy-19/Dpy-19-like"/>
</dbReference>
<dbReference type="GO" id="GO:0000030">
    <property type="term" value="F:mannosyltransferase activity"/>
    <property type="evidence" value="ECO:0007669"/>
    <property type="project" value="TreeGrafter"/>
</dbReference>
<dbReference type="OrthoDB" id="6019623at2759"/>
<keyword evidence="6 9" id="KW-1133">Transmembrane helix</keyword>
<gene>
    <name evidence="10" type="ORF">C7M84_018559</name>
</gene>
<feature type="transmembrane region" description="Helical" evidence="9">
    <location>
        <begin position="576"/>
        <end position="594"/>
    </location>
</feature>
<evidence type="ECO:0000256" key="2">
    <source>
        <dbReference type="ARBA" id="ARBA00008744"/>
    </source>
</evidence>
<protein>
    <submittedName>
        <fullName evidence="10">Putative C-mannosyltransferase DPY19L3</fullName>
    </submittedName>
</protein>
<dbReference type="STRING" id="6689.A0A3R7P845"/>
<feature type="transmembrane region" description="Helical" evidence="9">
    <location>
        <begin position="345"/>
        <end position="367"/>
    </location>
</feature>
<dbReference type="PANTHER" id="PTHR31488">
    <property type="entry name" value="DPY-19-LIKE 1, LIKE (H. SAPIENS)"/>
    <property type="match status" value="1"/>
</dbReference>
<dbReference type="Proteomes" id="UP000283509">
    <property type="component" value="Unassembled WGS sequence"/>
</dbReference>
<evidence type="ECO:0000256" key="5">
    <source>
        <dbReference type="ARBA" id="ARBA00022692"/>
    </source>
</evidence>
<accession>A0A3R7P845</accession>
<dbReference type="Pfam" id="PF10034">
    <property type="entry name" value="Dpy19"/>
    <property type="match status" value="1"/>
</dbReference>
<comment type="similarity">
    <text evidence="2">Belongs to the dpy-19 family.</text>
</comment>
<evidence type="ECO:0000313" key="11">
    <source>
        <dbReference type="Proteomes" id="UP000283509"/>
    </source>
</evidence>
<keyword evidence="5 9" id="KW-0812">Transmembrane</keyword>
<evidence type="ECO:0000256" key="7">
    <source>
        <dbReference type="ARBA" id="ARBA00023136"/>
    </source>
</evidence>
<feature type="transmembrane region" description="Helical" evidence="9">
    <location>
        <begin position="178"/>
        <end position="196"/>
    </location>
</feature>
<feature type="transmembrane region" description="Helical" evidence="9">
    <location>
        <begin position="421"/>
        <end position="438"/>
    </location>
</feature>
<keyword evidence="3 10" id="KW-0328">Glycosyltransferase</keyword>
<feature type="transmembrane region" description="Helical" evidence="9">
    <location>
        <begin position="599"/>
        <end position="619"/>
    </location>
</feature>
<keyword evidence="4 10" id="KW-0808">Transferase</keyword>
<dbReference type="PANTHER" id="PTHR31488:SF3">
    <property type="entry name" value="C-MANNOSYLTRANSFERASE DPY19L3"/>
    <property type="match status" value="1"/>
</dbReference>
<feature type="transmembrane region" description="Helical" evidence="9">
    <location>
        <begin position="315"/>
        <end position="333"/>
    </location>
</feature>
<evidence type="ECO:0000256" key="3">
    <source>
        <dbReference type="ARBA" id="ARBA00022676"/>
    </source>
</evidence>
<evidence type="ECO:0000256" key="1">
    <source>
        <dbReference type="ARBA" id="ARBA00004141"/>
    </source>
</evidence>
<sequence>MESEKLFRREPPNIQKEEGGGDIRKIFDDYTKVKDLPLKGEDGKIRTLLGMRKQRPMGRLFTVSVESIMEAEEFFRGETQENKEETILEETEDMADAPENYTDAEEKFSETEEDTLVTETEEDDLVAETEENHIVEEPEKTKPKGFVETFNDYLESMFSTHEEQDEEIEEELSAMFSLLWKILSGTMGLIAIFVIATKYPVYLHTLHENQLWFSNIKEVEREISFRTEQGLYYSYYKQILDAPTIAVGYDQLKVDNKTENGRTINIFHRFNILPEVVLSAVHRWLTLQVSPIIFYVWTVFGLHGVFLAGLYITSWYLSGSILGGALTAIFYVAHRVDTTRVNYTIPLRESFAVPLLFLQILIICTFLRSSKWQIVKLATILLLTLSFLLSWQFGPFVLLCQLICMVALCRLHLLPQEKVQRLILAIGTSLLVSSFVQGHPPMIISSPVLSMIIPAFTVSLSPLYGKNRGLVSKVAIAVAEVFVMLMVTLLINVFVKDFLHIDADSHVYQLLLAKLQMGDPRNFDSRLYMCNEAFHYLDVETLGRLTESGLLPLRESSLSHCSEEESEGIISDRPDIAFFLGLSIVMGILALLILRLKVLWLPMVCVLSGVIASDMQLYNAVFRSSGKLSSSLPSWLPEYSKMGVCFGLIAFLVQKYWSQVSAELWPEEMYEFWDPDTVELMEWIQSYTPPTAVFAGSMQLLAGVKLCTNRHITNHPHYEDGWLRNRTHQKWSTVF</sequence>
<evidence type="ECO:0000256" key="9">
    <source>
        <dbReference type="SAM" id="Phobius"/>
    </source>
</evidence>
<dbReference type="AlphaFoldDB" id="A0A3R7P845"/>
<feature type="transmembrane region" description="Helical" evidence="9">
    <location>
        <begin position="476"/>
        <end position="495"/>
    </location>
</feature>
<dbReference type="EMBL" id="QCYY01003425">
    <property type="protein sequence ID" value="ROT63546.1"/>
    <property type="molecule type" value="Genomic_DNA"/>
</dbReference>
<evidence type="ECO:0000313" key="10">
    <source>
        <dbReference type="EMBL" id="ROT63546.1"/>
    </source>
</evidence>
<evidence type="ECO:0000256" key="4">
    <source>
        <dbReference type="ARBA" id="ARBA00022679"/>
    </source>
</evidence>
<dbReference type="GO" id="GO:0005637">
    <property type="term" value="C:nuclear inner membrane"/>
    <property type="evidence" value="ECO:0007669"/>
    <property type="project" value="TreeGrafter"/>
</dbReference>
<reference evidence="10 11" key="2">
    <citation type="submission" date="2019-01" db="EMBL/GenBank/DDBJ databases">
        <title>The decoding of complex shrimp genome reveals the adaptation for benthos swimmer, frequently molting mechanism and breeding impact on genome.</title>
        <authorList>
            <person name="Sun Y."/>
            <person name="Gao Y."/>
            <person name="Yu Y."/>
        </authorList>
    </citation>
    <scope>NUCLEOTIDE SEQUENCE [LARGE SCALE GENOMIC DNA]</scope>
    <source>
        <tissue evidence="10">Muscle</tissue>
    </source>
</reference>
<comment type="subcellular location">
    <subcellularLocation>
        <location evidence="1">Membrane</location>
        <topology evidence="1">Multi-pass membrane protein</topology>
    </subcellularLocation>
</comment>
<feature type="transmembrane region" description="Helical" evidence="9">
    <location>
        <begin position="374"/>
        <end position="390"/>
    </location>
</feature>
<reference evidence="10 11" key="1">
    <citation type="submission" date="2018-04" db="EMBL/GenBank/DDBJ databases">
        <authorList>
            <person name="Zhang X."/>
            <person name="Yuan J."/>
            <person name="Li F."/>
            <person name="Xiang J."/>
        </authorList>
    </citation>
    <scope>NUCLEOTIDE SEQUENCE [LARGE SCALE GENOMIC DNA]</scope>
    <source>
        <tissue evidence="10">Muscle</tissue>
    </source>
</reference>
<evidence type="ECO:0000256" key="8">
    <source>
        <dbReference type="SAM" id="MobiDB-lite"/>
    </source>
</evidence>
<organism evidence="10 11">
    <name type="scientific">Penaeus vannamei</name>
    <name type="common">Whiteleg shrimp</name>
    <name type="synonym">Litopenaeus vannamei</name>
    <dbReference type="NCBI Taxonomy" id="6689"/>
    <lineage>
        <taxon>Eukaryota</taxon>
        <taxon>Metazoa</taxon>
        <taxon>Ecdysozoa</taxon>
        <taxon>Arthropoda</taxon>
        <taxon>Crustacea</taxon>
        <taxon>Multicrustacea</taxon>
        <taxon>Malacostraca</taxon>
        <taxon>Eumalacostraca</taxon>
        <taxon>Eucarida</taxon>
        <taxon>Decapoda</taxon>
        <taxon>Dendrobranchiata</taxon>
        <taxon>Penaeoidea</taxon>
        <taxon>Penaeidae</taxon>
        <taxon>Penaeus</taxon>
    </lineage>
</organism>
<comment type="caution">
    <text evidence="10">The sequence shown here is derived from an EMBL/GenBank/DDBJ whole genome shotgun (WGS) entry which is preliminary data.</text>
</comment>
<feature type="region of interest" description="Disordered" evidence="8">
    <location>
        <begin position="1"/>
        <end position="21"/>
    </location>
</feature>
<keyword evidence="7 9" id="KW-0472">Membrane</keyword>
<keyword evidence="11" id="KW-1185">Reference proteome</keyword>
<feature type="transmembrane region" description="Helical" evidence="9">
    <location>
        <begin position="292"/>
        <end position="310"/>
    </location>
</feature>